<accession>A0ABU1EPY4</accession>
<evidence type="ECO:0008006" key="3">
    <source>
        <dbReference type="Google" id="ProtNLM"/>
    </source>
</evidence>
<gene>
    <name evidence="1" type="ORF">RE431_07350</name>
</gene>
<comment type="caution">
    <text evidence="1">The sequence shown here is derived from an EMBL/GenBank/DDBJ whole genome shotgun (WGS) entry which is preliminary data.</text>
</comment>
<sequence length="128" mass="15483">MTLKPTREITLPYTHLEFYDSFVISTFKEDQVLDKEKVEEMRVIFYDYFDHKKFVYISNRKHKYNVNPVIYIDLIQRNILLGMAIIINEIDGAQIANFEKQFATVPFEMFYTREEALVWTKRLLEENK</sequence>
<evidence type="ECO:0000313" key="2">
    <source>
        <dbReference type="Proteomes" id="UP001257234"/>
    </source>
</evidence>
<protein>
    <recommendedName>
        <fullName evidence="3">STAS/SEC14 domain-containing protein</fullName>
    </recommendedName>
</protein>
<evidence type="ECO:0000313" key="1">
    <source>
        <dbReference type="EMBL" id="MDR5590449.1"/>
    </source>
</evidence>
<organism evidence="1 2">
    <name type="scientific">Christiangramia sediminicola</name>
    <dbReference type="NCBI Taxonomy" id="3073267"/>
    <lineage>
        <taxon>Bacteria</taxon>
        <taxon>Pseudomonadati</taxon>
        <taxon>Bacteroidota</taxon>
        <taxon>Flavobacteriia</taxon>
        <taxon>Flavobacteriales</taxon>
        <taxon>Flavobacteriaceae</taxon>
        <taxon>Christiangramia</taxon>
    </lineage>
</organism>
<proteinExistence type="predicted"/>
<dbReference type="Proteomes" id="UP001257234">
    <property type="component" value="Unassembled WGS sequence"/>
</dbReference>
<dbReference type="RefSeq" id="WP_309561318.1">
    <property type="nucleotide sequence ID" value="NZ_JAVJIU010000002.1"/>
</dbReference>
<dbReference type="EMBL" id="JAVJIU010000002">
    <property type="protein sequence ID" value="MDR5590449.1"/>
    <property type="molecule type" value="Genomic_DNA"/>
</dbReference>
<reference evidence="2" key="1">
    <citation type="submission" date="2023-07" db="EMBL/GenBank/DDBJ databases">
        <title>Christiangramia sp. SM2212., a novel bacterium of the family Flavobacteriaceae isolated from the sea sediment.</title>
        <authorList>
            <person name="Wang J."/>
            <person name="Zhang X."/>
        </authorList>
    </citation>
    <scope>NUCLEOTIDE SEQUENCE [LARGE SCALE GENOMIC DNA]</scope>
    <source>
        <strain evidence="2">SM2212</strain>
    </source>
</reference>
<keyword evidence="2" id="KW-1185">Reference proteome</keyword>
<name>A0ABU1EPY4_9FLAO</name>